<evidence type="ECO:0000313" key="1">
    <source>
        <dbReference type="EMBL" id="GMA82222.1"/>
    </source>
</evidence>
<gene>
    <name evidence="1" type="ORF">GCM10025855_17550</name>
</gene>
<dbReference type="EMBL" id="BSUY01000001">
    <property type="protein sequence ID" value="GMA82222.1"/>
    <property type="molecule type" value="Genomic_DNA"/>
</dbReference>
<name>A0ABQ6J3A1_9GAMM</name>
<comment type="caution">
    <text evidence="1">The sequence shown here is derived from an EMBL/GenBank/DDBJ whole genome shotgun (WGS) entry which is preliminary data.</text>
</comment>
<keyword evidence="2" id="KW-1185">Reference proteome</keyword>
<reference evidence="2" key="1">
    <citation type="journal article" date="2019" name="Int. J. Syst. Evol. Microbiol.">
        <title>The Global Catalogue of Microorganisms (GCM) 10K type strain sequencing project: providing services to taxonomists for standard genome sequencing and annotation.</title>
        <authorList>
            <consortium name="The Broad Institute Genomics Platform"/>
            <consortium name="The Broad Institute Genome Sequencing Center for Infectious Disease"/>
            <person name="Wu L."/>
            <person name="Ma J."/>
        </authorList>
    </citation>
    <scope>NUCLEOTIDE SEQUENCE [LARGE SCALE GENOMIC DNA]</scope>
    <source>
        <strain evidence="2">NBRC 102030</strain>
    </source>
</reference>
<accession>A0ABQ6J3A1</accession>
<sequence length="112" mass="12436">MSIFKGECVKQVENIKLTFSLSPGNAPSEKPLTLSLSSTLPITDVNIRLEGRDMFMGMIPVKMQQSDDTTYIGQFIYGSCSSGYMVWRGFVSFRLNGQDHTVIVDFLADDNG</sequence>
<organism evidence="1 2">
    <name type="scientific">Shewanella glacialipiscicola</name>
    <dbReference type="NCBI Taxonomy" id="614069"/>
    <lineage>
        <taxon>Bacteria</taxon>
        <taxon>Pseudomonadati</taxon>
        <taxon>Pseudomonadota</taxon>
        <taxon>Gammaproteobacteria</taxon>
        <taxon>Alteromonadales</taxon>
        <taxon>Shewanellaceae</taxon>
        <taxon>Shewanella</taxon>
    </lineage>
</organism>
<proteinExistence type="predicted"/>
<dbReference type="Proteomes" id="UP001157046">
    <property type="component" value="Unassembled WGS sequence"/>
</dbReference>
<protein>
    <submittedName>
        <fullName evidence="1">Uncharacterized protein</fullName>
    </submittedName>
</protein>
<evidence type="ECO:0000313" key="2">
    <source>
        <dbReference type="Proteomes" id="UP001157046"/>
    </source>
</evidence>